<protein>
    <submittedName>
        <fullName evidence="1">Uncharacterized protein</fullName>
    </submittedName>
</protein>
<gene>
    <name evidence="1" type="ordered locus">Asphe3_40050</name>
</gene>
<sequence>MDHEQTPTRDGTDPDRYRWQDQHGESVLKAPLHVNGTTFDGRLLGFRFYEDSAVLMDFSGQEAVLARPGADHPDGAFGLLVTAPGAGGDLASAVAQLPDQPALIVIEGGTELTRVLLSQEARLSKGLTSVIVDDGSTEYAVNLIRSGQADAVARTQAWEQDVPHPTESER</sequence>
<accession>F0MC36</accession>
<dbReference type="HOGENOM" id="CLU_1567472_0_0_11"/>
<geneLocation type="plasmid" evidence="1 2">
    <name>pASPHE301</name>
</geneLocation>
<dbReference type="EMBL" id="CP002380">
    <property type="protein sequence ID" value="ADX75092.1"/>
    <property type="molecule type" value="Genomic_DNA"/>
</dbReference>
<evidence type="ECO:0000313" key="1">
    <source>
        <dbReference type="EMBL" id="ADX75092.1"/>
    </source>
</evidence>
<dbReference type="Proteomes" id="UP000008639">
    <property type="component" value="Plasmid pASPHE301"/>
</dbReference>
<dbReference type="RefSeq" id="WP_013602969.1">
    <property type="nucleotide sequence ID" value="NC_015146.1"/>
</dbReference>
<evidence type="ECO:0000313" key="2">
    <source>
        <dbReference type="Proteomes" id="UP000008639"/>
    </source>
</evidence>
<name>F0MC36_PSEPM</name>
<dbReference type="KEGG" id="apn:Asphe3_40050"/>
<proteinExistence type="predicted"/>
<keyword evidence="1" id="KW-0614">Plasmid</keyword>
<dbReference type="AlphaFoldDB" id="F0MC36"/>
<reference evidence="2" key="1">
    <citation type="journal article" date="2011" name="Stand. Genomic Sci.">
        <title>Complete genome sequence of Arthrobacter phenanthrenivorans type strain (Sphe3).</title>
        <authorList>
            <person name="Kallimanis A."/>
            <person name="Labutti K.M."/>
            <person name="Lapidus A."/>
            <person name="Clum A."/>
            <person name="Lykidis A."/>
            <person name="Mavromatis K."/>
            <person name="Pagani I."/>
            <person name="Liolios K."/>
            <person name="Ivanova N."/>
            <person name="Goodwin L."/>
            <person name="Pitluck S."/>
            <person name="Chen A."/>
            <person name="Palaniappan K."/>
            <person name="Markowitz V."/>
            <person name="Bristow J."/>
            <person name="Velentzas A.D."/>
            <person name="Perisynakis A."/>
            <person name="Ouzounis C.C."/>
            <person name="Kyrpides N.C."/>
            <person name="Koukkou A.I."/>
            <person name="Drainas C."/>
        </authorList>
    </citation>
    <scope>NUCLEOTIDE SEQUENCE [LARGE SCALE GENOMIC DNA]</scope>
    <source>
        <strain evidence="2">DSM 18606 / JCM 16027 / LMG 23796 / Sphe3</strain>
        <plasmid evidence="2">Plasmid pASPHE301</plasmid>
    </source>
</reference>
<organism evidence="1 2">
    <name type="scientific">Pseudarthrobacter phenanthrenivorans (strain DSM 18606 / JCM 16027 / LMG 23796 / Sphe3)</name>
    <name type="common">Arthrobacter phenanthrenivorans</name>
    <dbReference type="NCBI Taxonomy" id="930171"/>
    <lineage>
        <taxon>Bacteria</taxon>
        <taxon>Bacillati</taxon>
        <taxon>Actinomycetota</taxon>
        <taxon>Actinomycetes</taxon>
        <taxon>Micrococcales</taxon>
        <taxon>Micrococcaceae</taxon>
        <taxon>Pseudarthrobacter</taxon>
    </lineage>
</organism>